<comment type="cofactor">
    <cofactor evidence="1">
        <name>Zn(2+)</name>
        <dbReference type="ChEBI" id="CHEBI:29105"/>
    </cofactor>
</comment>
<dbReference type="GO" id="GO:0016811">
    <property type="term" value="F:hydrolase activity, acting on carbon-nitrogen (but not peptide) bonds, in linear amides"/>
    <property type="evidence" value="ECO:0007669"/>
    <property type="project" value="TreeGrafter"/>
</dbReference>
<dbReference type="PANTHER" id="PTHR35005">
    <property type="entry name" value="3-DEHYDRO-SCYLLO-INOSOSE HYDROLASE"/>
    <property type="match status" value="1"/>
</dbReference>
<reference evidence="6" key="1">
    <citation type="submission" date="2023-01" db="EMBL/GenBank/DDBJ databases">
        <title>Xenophilus mangrovi sp. nov., isolated from soil of Mangrove nature reserve.</title>
        <authorList>
            <person name="Xu S."/>
            <person name="Liu Z."/>
            <person name="Xu Y."/>
        </authorList>
    </citation>
    <scope>NUCLEOTIDE SEQUENCE</scope>
    <source>
        <strain evidence="6">YW8</strain>
    </source>
</reference>
<evidence type="ECO:0000313" key="7">
    <source>
        <dbReference type="Proteomes" id="UP001212602"/>
    </source>
</evidence>
<dbReference type="SUPFAM" id="SSF102215">
    <property type="entry name" value="Creatininase"/>
    <property type="match status" value="1"/>
</dbReference>
<dbReference type="Gene3D" id="3.40.50.10310">
    <property type="entry name" value="Creatininase"/>
    <property type="match status" value="1"/>
</dbReference>
<evidence type="ECO:0000256" key="4">
    <source>
        <dbReference type="ARBA" id="ARBA00022833"/>
    </source>
</evidence>
<dbReference type="Proteomes" id="UP001212602">
    <property type="component" value="Unassembled WGS sequence"/>
</dbReference>
<accession>A0AAE3SZF6</accession>
<evidence type="ECO:0000256" key="5">
    <source>
        <dbReference type="ARBA" id="ARBA00024029"/>
    </source>
</evidence>
<organism evidence="6 7">
    <name type="scientific">Xenophilus arseniciresistens</name>
    <dbReference type="NCBI Taxonomy" id="1283306"/>
    <lineage>
        <taxon>Bacteria</taxon>
        <taxon>Pseudomonadati</taxon>
        <taxon>Pseudomonadota</taxon>
        <taxon>Betaproteobacteria</taxon>
        <taxon>Burkholderiales</taxon>
        <taxon>Comamonadaceae</taxon>
        <taxon>Xenophilus</taxon>
    </lineage>
</organism>
<comment type="similarity">
    <text evidence="5">Belongs to the creatininase superfamily.</text>
</comment>
<dbReference type="PANTHER" id="PTHR35005:SF1">
    <property type="entry name" value="2-AMINO-5-FORMYLAMINO-6-RIBOSYLAMINOPYRIMIDIN-4(3H)-ONE 5'-MONOPHOSPHATE DEFORMYLASE"/>
    <property type="match status" value="1"/>
</dbReference>
<dbReference type="InterPro" id="IPR003785">
    <property type="entry name" value="Creatininase/forma_Hydrolase"/>
</dbReference>
<name>A0AAE3SZF6_9BURK</name>
<gene>
    <name evidence="6" type="ORF">PGB34_11815</name>
</gene>
<evidence type="ECO:0000256" key="3">
    <source>
        <dbReference type="ARBA" id="ARBA00022801"/>
    </source>
</evidence>
<keyword evidence="4" id="KW-0862">Zinc</keyword>
<comment type="caution">
    <text evidence="6">The sequence shown here is derived from an EMBL/GenBank/DDBJ whole genome shotgun (WGS) entry which is preliminary data.</text>
</comment>
<protein>
    <submittedName>
        <fullName evidence="6">Creatininase family protein</fullName>
    </submittedName>
</protein>
<dbReference type="GO" id="GO:0046872">
    <property type="term" value="F:metal ion binding"/>
    <property type="evidence" value="ECO:0007669"/>
    <property type="project" value="UniProtKB-KW"/>
</dbReference>
<keyword evidence="2" id="KW-0479">Metal-binding</keyword>
<evidence type="ECO:0000313" key="6">
    <source>
        <dbReference type="EMBL" id="MDA7417049.1"/>
    </source>
</evidence>
<dbReference type="EMBL" id="JAQIPB010000004">
    <property type="protein sequence ID" value="MDA7417049.1"/>
    <property type="molecule type" value="Genomic_DNA"/>
</dbReference>
<keyword evidence="7" id="KW-1185">Reference proteome</keyword>
<dbReference type="Pfam" id="PF02633">
    <property type="entry name" value="Creatininase"/>
    <property type="match status" value="1"/>
</dbReference>
<dbReference type="InterPro" id="IPR024087">
    <property type="entry name" value="Creatininase-like_sf"/>
</dbReference>
<keyword evidence="3" id="KW-0378">Hydrolase</keyword>
<evidence type="ECO:0000256" key="1">
    <source>
        <dbReference type="ARBA" id="ARBA00001947"/>
    </source>
</evidence>
<dbReference type="AlphaFoldDB" id="A0AAE3SZF6"/>
<proteinExistence type="inferred from homology"/>
<dbReference type="GO" id="GO:0009231">
    <property type="term" value="P:riboflavin biosynthetic process"/>
    <property type="evidence" value="ECO:0007669"/>
    <property type="project" value="TreeGrafter"/>
</dbReference>
<evidence type="ECO:0000256" key="2">
    <source>
        <dbReference type="ARBA" id="ARBA00022723"/>
    </source>
</evidence>
<sequence length="282" mass="30164">MTAAPRPAWPRFWADLNTRDFEALDAARAVAVLPLGATEQHGPHLPLGVDSFLADGLVRATVPLLAPDLPALFLPTQTIGLSPEHARFAGTLTLSAETLIRMWKEIGAGVARAGLRKLVLFNAHGGHVGAMDIVARELREAHDLLVYSVSWFNLPLNDAQGRALTLDRFDVHAGESETAMMLALAPQLVRQGLARDFRSSSEQRARDYPILGNGRSAKLGWAMQDYHPEGAAGNAAAATAAQGQALIDAAARALAQLLAEVSRLPLDTLAADPPRYDGPAKR</sequence>
<dbReference type="RefSeq" id="WP_271428296.1">
    <property type="nucleotide sequence ID" value="NZ_JAQIPB010000004.1"/>
</dbReference>